<dbReference type="OrthoDB" id="1028470at2"/>
<evidence type="ECO:0000313" key="2">
    <source>
        <dbReference type="Proteomes" id="UP000198931"/>
    </source>
</evidence>
<reference evidence="1 2" key="1">
    <citation type="submission" date="2016-10" db="EMBL/GenBank/DDBJ databases">
        <authorList>
            <person name="de Groot N.N."/>
        </authorList>
    </citation>
    <scope>NUCLEOTIDE SEQUENCE [LARGE SCALE GENOMIC DNA]</scope>
    <source>
        <strain evidence="1 2">DSM 26000</strain>
    </source>
</reference>
<proteinExistence type="predicted"/>
<accession>A0A1I3DM39</accession>
<dbReference type="PANTHER" id="PTHR34585">
    <property type="match status" value="1"/>
</dbReference>
<dbReference type="Proteomes" id="UP000198931">
    <property type="component" value="Unassembled WGS sequence"/>
</dbReference>
<sequence length="87" mass="10059">MKPKKQSYLLDEATLQQVVLLLGGILDALNESRPQDAHYYDNADLKRMFNLSDSTLQRQRNANLIPFFKISGKIYYPKAFFNNGFTL</sequence>
<dbReference type="AlphaFoldDB" id="A0A1I3DM39"/>
<evidence type="ECO:0000313" key="1">
    <source>
        <dbReference type="EMBL" id="SFH87794.1"/>
    </source>
</evidence>
<dbReference type="EMBL" id="FOQT01000001">
    <property type="protein sequence ID" value="SFH87794.1"/>
    <property type="molecule type" value="Genomic_DNA"/>
</dbReference>
<evidence type="ECO:0008006" key="3">
    <source>
        <dbReference type="Google" id="ProtNLM"/>
    </source>
</evidence>
<organism evidence="1 2">
    <name type="scientific">Halpernia frigidisoli</name>
    <dbReference type="NCBI Taxonomy" id="1125876"/>
    <lineage>
        <taxon>Bacteria</taxon>
        <taxon>Pseudomonadati</taxon>
        <taxon>Bacteroidota</taxon>
        <taxon>Flavobacteriia</taxon>
        <taxon>Flavobacteriales</taxon>
        <taxon>Weeksellaceae</taxon>
        <taxon>Chryseobacterium group</taxon>
        <taxon>Halpernia</taxon>
    </lineage>
</organism>
<dbReference type="PANTHER" id="PTHR34585:SF22">
    <property type="entry name" value="HELIX-TURN-HELIX DOMAIN-CONTAINING PROTEIN"/>
    <property type="match status" value="1"/>
</dbReference>
<dbReference type="RefSeq" id="WP_090078640.1">
    <property type="nucleotide sequence ID" value="NZ_FOQT01000001.1"/>
</dbReference>
<name>A0A1I3DM39_9FLAO</name>
<gene>
    <name evidence="1" type="ORF">SAMN05443292_0572</name>
</gene>
<keyword evidence="2" id="KW-1185">Reference proteome</keyword>
<protein>
    <recommendedName>
        <fullName evidence="3">Helix-turn-helix domain-containing protein</fullName>
    </recommendedName>
</protein>